<evidence type="ECO:0000256" key="5">
    <source>
        <dbReference type="SAM" id="MobiDB-lite"/>
    </source>
</evidence>
<keyword evidence="4" id="KW-0539">Nucleus</keyword>
<evidence type="ECO:0000256" key="1">
    <source>
        <dbReference type="ARBA" id="ARBA00023015"/>
    </source>
</evidence>
<keyword evidence="1" id="KW-0805">Transcription regulation</keyword>
<sequence>MSEGGEMAPNGGAEPSRELYTIPFSSSWFQWNEIHETEKQALPEFFEGVSTTKNPRIYKDYRDFIINKYREDTSKRLTFTEVRKALIGDVSLLHKLFRFLEKWGLINFSAADKPDEKEGQAVQTRVLVEEGPPVGLRVLSAPIPGLPLQGKALDEKKLIGGENSLRLPPLTSYSDIYGEWDPRTGSLCGFCGDRCLAGQYIKMEDGLKVCLKCSKSKNGVKEETTEVKPAAAPAPGPAPEPAPAAAPALASSTAIAAEAPATAPTPAPAPTPTPAPAPAPKPAVIPVPIPTPTPVPSLAWTDSEMLLLLEGVLKHGDDWDLIAQHVRTRNKTECIARLIQLPFGEQIVSPTNGKSVSRFPVTQSKPVEVEVSKEPVEINGEVNGLERTSEEPPSKKSRIASYGSATDSLIKQVALLSTISGPHISAAAADAAIIELCNESVHAREVFDKNKFDAETKSNLSNQEPRSDLDVEGEQPTILPQETETPSNESEEKFTTTAYRIRASVATAIGATAARAKLLADHEEREMEHLMATIIEAQMRKLQFKMNHFAELEAMMDQEYDLLQQQKRYLVREWVSLLRQAFDTGVPRWKENAVPKPSIIRSTP</sequence>
<feature type="region of interest" description="Disordered" evidence="5">
    <location>
        <begin position="220"/>
        <end position="279"/>
    </location>
</feature>
<feature type="compositionally biased region" description="Pro residues" evidence="5">
    <location>
        <begin position="232"/>
        <end position="244"/>
    </location>
</feature>
<dbReference type="SMART" id="SM00717">
    <property type="entry name" value="SANT"/>
    <property type="match status" value="1"/>
</dbReference>
<dbReference type="Gene3D" id="1.10.10.10">
    <property type="entry name" value="Winged helix-like DNA-binding domain superfamily/Winged helix DNA-binding domain"/>
    <property type="match status" value="1"/>
</dbReference>
<dbReference type="PROSITE" id="PS50090">
    <property type="entry name" value="MYB_LIKE"/>
    <property type="match status" value="1"/>
</dbReference>
<dbReference type="InterPro" id="IPR017884">
    <property type="entry name" value="SANT_dom"/>
</dbReference>
<protein>
    <recommendedName>
        <fullName evidence="11">SWI/SNF complex subunit SWI3A</fullName>
    </recommendedName>
</protein>
<organism evidence="9 10">
    <name type="scientific">Rhynchospora tenuis</name>
    <dbReference type="NCBI Taxonomy" id="198213"/>
    <lineage>
        <taxon>Eukaryota</taxon>
        <taxon>Viridiplantae</taxon>
        <taxon>Streptophyta</taxon>
        <taxon>Embryophyta</taxon>
        <taxon>Tracheophyta</taxon>
        <taxon>Spermatophyta</taxon>
        <taxon>Magnoliopsida</taxon>
        <taxon>Liliopsida</taxon>
        <taxon>Poales</taxon>
        <taxon>Cyperaceae</taxon>
        <taxon>Cyperoideae</taxon>
        <taxon>Rhynchosporeae</taxon>
        <taxon>Rhynchospora</taxon>
    </lineage>
</organism>
<dbReference type="EMBL" id="JAMRDG010000001">
    <property type="protein sequence ID" value="KAJ3696979.1"/>
    <property type="molecule type" value="Genomic_DNA"/>
</dbReference>
<feature type="compositionally biased region" description="Polar residues" evidence="5">
    <location>
        <begin position="478"/>
        <end position="488"/>
    </location>
</feature>
<evidence type="ECO:0000256" key="2">
    <source>
        <dbReference type="ARBA" id="ARBA00023125"/>
    </source>
</evidence>
<feature type="region of interest" description="Disordered" evidence="5">
    <location>
        <begin position="455"/>
        <end position="492"/>
    </location>
</feature>
<dbReference type="SUPFAM" id="SSF46689">
    <property type="entry name" value="Homeodomain-like"/>
    <property type="match status" value="2"/>
</dbReference>
<dbReference type="GO" id="GO:0005634">
    <property type="term" value="C:nucleus"/>
    <property type="evidence" value="ECO:0007669"/>
    <property type="project" value="UniProtKB-ARBA"/>
</dbReference>
<dbReference type="InterPro" id="IPR001005">
    <property type="entry name" value="SANT/Myb"/>
</dbReference>
<feature type="domain" description="SWIRM" evidence="7">
    <location>
        <begin position="20"/>
        <end position="117"/>
    </location>
</feature>
<dbReference type="Pfam" id="PF00249">
    <property type="entry name" value="Myb_DNA-binding"/>
    <property type="match status" value="1"/>
</dbReference>
<keyword evidence="2" id="KW-0238">DNA-binding</keyword>
<comment type="caution">
    <text evidence="9">The sequence shown here is derived from an EMBL/GenBank/DDBJ whole genome shotgun (WGS) entry which is preliminary data.</text>
</comment>
<dbReference type="InterPro" id="IPR007526">
    <property type="entry name" value="SWIRM"/>
</dbReference>
<dbReference type="CDD" id="cd00167">
    <property type="entry name" value="SANT"/>
    <property type="match status" value="1"/>
</dbReference>
<evidence type="ECO:0000256" key="3">
    <source>
        <dbReference type="ARBA" id="ARBA00023163"/>
    </source>
</evidence>
<evidence type="ECO:0000259" key="6">
    <source>
        <dbReference type="PROSITE" id="PS50090"/>
    </source>
</evidence>
<dbReference type="Pfam" id="PF16495">
    <property type="entry name" value="SWIRM-assoc_1"/>
    <property type="match status" value="1"/>
</dbReference>
<feature type="compositionally biased region" description="Low complexity" evidence="5">
    <location>
        <begin position="245"/>
        <end position="262"/>
    </location>
</feature>
<evidence type="ECO:0000256" key="4">
    <source>
        <dbReference type="ARBA" id="ARBA00023242"/>
    </source>
</evidence>
<dbReference type="GO" id="GO:0003677">
    <property type="term" value="F:DNA binding"/>
    <property type="evidence" value="ECO:0007669"/>
    <property type="project" value="UniProtKB-KW"/>
</dbReference>
<dbReference type="InterPro" id="IPR032451">
    <property type="entry name" value="SMARCC_C"/>
</dbReference>
<evidence type="ECO:0000259" key="8">
    <source>
        <dbReference type="PROSITE" id="PS51293"/>
    </source>
</evidence>
<keyword evidence="10" id="KW-1185">Reference proteome</keyword>
<dbReference type="Pfam" id="PF04433">
    <property type="entry name" value="SWIRM"/>
    <property type="match status" value="1"/>
</dbReference>
<dbReference type="PROSITE" id="PS50934">
    <property type="entry name" value="SWIRM"/>
    <property type="match status" value="1"/>
</dbReference>
<gene>
    <name evidence="9" type="ORF">LUZ61_000684</name>
</gene>
<dbReference type="PANTHER" id="PTHR12802:SF140">
    <property type="entry name" value="SWI_SNF COMPLEX SUBUNIT SWI3A"/>
    <property type="match status" value="1"/>
</dbReference>
<reference evidence="9 10" key="1">
    <citation type="journal article" date="2022" name="Cell">
        <title>Repeat-based holocentromeres influence genome architecture and karyotype evolution.</title>
        <authorList>
            <person name="Hofstatter P.G."/>
            <person name="Thangavel G."/>
            <person name="Lux T."/>
            <person name="Neumann P."/>
            <person name="Vondrak T."/>
            <person name="Novak P."/>
            <person name="Zhang M."/>
            <person name="Costa L."/>
            <person name="Castellani M."/>
            <person name="Scott A."/>
            <person name="Toegelov H."/>
            <person name="Fuchs J."/>
            <person name="Mata-Sucre Y."/>
            <person name="Dias Y."/>
            <person name="Vanzela A.L.L."/>
            <person name="Huettel B."/>
            <person name="Almeida C.C.S."/>
            <person name="Simkova H."/>
            <person name="Souza G."/>
            <person name="Pedrosa-Harand A."/>
            <person name="Macas J."/>
            <person name="Mayer K.F.X."/>
            <person name="Houben A."/>
            <person name="Marques A."/>
        </authorList>
    </citation>
    <scope>NUCLEOTIDE SEQUENCE [LARGE SCALE GENOMIC DNA]</scope>
    <source>
        <strain evidence="9">RhyTen1mFocal</strain>
    </source>
</reference>
<evidence type="ECO:0000259" key="7">
    <source>
        <dbReference type="PROSITE" id="PS50934"/>
    </source>
</evidence>
<dbReference type="Gene3D" id="1.10.10.60">
    <property type="entry name" value="Homeodomain-like"/>
    <property type="match status" value="1"/>
</dbReference>
<feature type="domain" description="Myb-like" evidence="6">
    <location>
        <begin position="300"/>
        <end position="342"/>
    </location>
</feature>
<dbReference type="PROSITE" id="PS51293">
    <property type="entry name" value="SANT"/>
    <property type="match status" value="1"/>
</dbReference>
<accession>A0AAD5ZFH2</accession>
<dbReference type="PANTHER" id="PTHR12802">
    <property type="entry name" value="SWI/SNF COMPLEX-RELATED"/>
    <property type="match status" value="1"/>
</dbReference>
<dbReference type="AlphaFoldDB" id="A0AAD5ZFH2"/>
<evidence type="ECO:0000313" key="10">
    <source>
        <dbReference type="Proteomes" id="UP001210211"/>
    </source>
</evidence>
<dbReference type="FunFam" id="1.10.10.10:FF:000020">
    <property type="entry name" value="SWI/SNF complex subunit SMARCC2 isoform c"/>
    <property type="match status" value="1"/>
</dbReference>
<dbReference type="InterPro" id="IPR009057">
    <property type="entry name" value="Homeodomain-like_sf"/>
</dbReference>
<dbReference type="InterPro" id="IPR036388">
    <property type="entry name" value="WH-like_DNA-bd_sf"/>
</dbReference>
<evidence type="ECO:0008006" key="11">
    <source>
        <dbReference type="Google" id="ProtNLM"/>
    </source>
</evidence>
<dbReference type="Proteomes" id="UP001210211">
    <property type="component" value="Unassembled WGS sequence"/>
</dbReference>
<name>A0AAD5ZFH2_9POAL</name>
<evidence type="ECO:0000313" key="9">
    <source>
        <dbReference type="EMBL" id="KAJ3696979.1"/>
    </source>
</evidence>
<keyword evidence="3" id="KW-0804">Transcription</keyword>
<feature type="compositionally biased region" description="Pro residues" evidence="5">
    <location>
        <begin position="263"/>
        <end position="279"/>
    </location>
</feature>
<proteinExistence type="predicted"/>
<feature type="domain" description="SANT" evidence="8">
    <location>
        <begin position="295"/>
        <end position="346"/>
    </location>
</feature>